<gene>
    <name evidence="3" type="ORF">RND71_009250</name>
</gene>
<dbReference type="Pfam" id="PF00646">
    <property type="entry name" value="F-box"/>
    <property type="match status" value="1"/>
</dbReference>
<dbReference type="AlphaFoldDB" id="A0AAE1VRM9"/>
<feature type="transmembrane region" description="Helical" evidence="1">
    <location>
        <begin position="14"/>
        <end position="35"/>
    </location>
</feature>
<dbReference type="Proteomes" id="UP001291623">
    <property type="component" value="Unassembled WGS sequence"/>
</dbReference>
<keyword evidence="4" id="KW-1185">Reference proteome</keyword>
<evidence type="ECO:0000313" key="3">
    <source>
        <dbReference type="EMBL" id="KAK4369775.1"/>
    </source>
</evidence>
<evidence type="ECO:0000313" key="4">
    <source>
        <dbReference type="Proteomes" id="UP001291623"/>
    </source>
</evidence>
<organism evidence="3 4">
    <name type="scientific">Anisodus tanguticus</name>
    <dbReference type="NCBI Taxonomy" id="243964"/>
    <lineage>
        <taxon>Eukaryota</taxon>
        <taxon>Viridiplantae</taxon>
        <taxon>Streptophyta</taxon>
        <taxon>Embryophyta</taxon>
        <taxon>Tracheophyta</taxon>
        <taxon>Spermatophyta</taxon>
        <taxon>Magnoliopsida</taxon>
        <taxon>eudicotyledons</taxon>
        <taxon>Gunneridae</taxon>
        <taxon>Pentapetalae</taxon>
        <taxon>asterids</taxon>
        <taxon>lamiids</taxon>
        <taxon>Solanales</taxon>
        <taxon>Solanaceae</taxon>
        <taxon>Solanoideae</taxon>
        <taxon>Hyoscyameae</taxon>
        <taxon>Anisodus</taxon>
    </lineage>
</organism>
<dbReference type="PANTHER" id="PTHR32212">
    <property type="entry name" value="CYCLIN-LIKE F-BOX"/>
    <property type="match status" value="1"/>
</dbReference>
<evidence type="ECO:0000259" key="2">
    <source>
        <dbReference type="Pfam" id="PF00646"/>
    </source>
</evidence>
<keyword evidence="1" id="KW-0472">Membrane</keyword>
<feature type="domain" description="F-box" evidence="2">
    <location>
        <begin position="51"/>
        <end position="87"/>
    </location>
</feature>
<accession>A0AAE1VRM9</accession>
<keyword evidence="1" id="KW-1133">Transmembrane helix</keyword>
<dbReference type="InterPro" id="IPR001810">
    <property type="entry name" value="F-box_dom"/>
</dbReference>
<protein>
    <recommendedName>
        <fullName evidence="2">F-box domain-containing protein</fullName>
    </recommendedName>
</protein>
<dbReference type="InterPro" id="IPR036047">
    <property type="entry name" value="F-box-like_dom_sf"/>
</dbReference>
<keyword evidence="1" id="KW-0812">Transmembrane</keyword>
<sequence>MEGVLAVRMQIVEIAYFVLLFSFYRLLVIIVCYVMPPKGRKRSRSLPPDVLSNLPDNVIDVILMCFPCKDAVRTSILSKKWSSICLKNVPRLVKVSLAGDDMRAEDLDFAKVFESCSALEHPLLDFFNGRVYSEAEDDDRILESLELEHFSDVTFNHLREVKLVCFGGTTPELQLIKLLLAKSPVLVKMLIDTCDLDDEPLETRLKIFAEVDASL</sequence>
<dbReference type="EMBL" id="JAVYJV010000005">
    <property type="protein sequence ID" value="KAK4369775.1"/>
    <property type="molecule type" value="Genomic_DNA"/>
</dbReference>
<proteinExistence type="predicted"/>
<reference evidence="3" key="1">
    <citation type="submission" date="2023-12" db="EMBL/GenBank/DDBJ databases">
        <title>Genome assembly of Anisodus tanguticus.</title>
        <authorList>
            <person name="Wang Y.-J."/>
        </authorList>
    </citation>
    <scope>NUCLEOTIDE SEQUENCE</scope>
    <source>
        <strain evidence="3">KB-2021</strain>
        <tissue evidence="3">Leaf</tissue>
    </source>
</reference>
<evidence type="ECO:0000256" key="1">
    <source>
        <dbReference type="SAM" id="Phobius"/>
    </source>
</evidence>
<dbReference type="SUPFAM" id="SSF81383">
    <property type="entry name" value="F-box domain"/>
    <property type="match status" value="1"/>
</dbReference>
<name>A0AAE1VRM9_9SOLA</name>
<comment type="caution">
    <text evidence="3">The sequence shown here is derived from an EMBL/GenBank/DDBJ whole genome shotgun (WGS) entry which is preliminary data.</text>
</comment>